<dbReference type="AlphaFoldDB" id="A0A7K1U0T2"/>
<dbReference type="Proteomes" id="UP000461730">
    <property type="component" value="Unassembled WGS sequence"/>
</dbReference>
<evidence type="ECO:0000313" key="2">
    <source>
        <dbReference type="Proteomes" id="UP000461730"/>
    </source>
</evidence>
<dbReference type="RefSeq" id="WP_157305393.1">
    <property type="nucleotide sequence ID" value="NZ_WRXN01000002.1"/>
</dbReference>
<accession>A0A7K1U0T2</accession>
<gene>
    <name evidence="1" type="ORF">GO493_06840</name>
</gene>
<keyword evidence="2" id="KW-1185">Reference proteome</keyword>
<proteinExistence type="predicted"/>
<protein>
    <submittedName>
        <fullName evidence="1">Uncharacterized protein</fullName>
    </submittedName>
</protein>
<dbReference type="EMBL" id="WRXN01000002">
    <property type="protein sequence ID" value="MVT07972.1"/>
    <property type="molecule type" value="Genomic_DNA"/>
</dbReference>
<reference evidence="1 2" key="1">
    <citation type="submission" date="2019-12" db="EMBL/GenBank/DDBJ databases">
        <title>Chitinophaga sp. strain ysch24 (GDMCC 1.1355), whole genome shotgun sequence.</title>
        <authorList>
            <person name="Zhang X."/>
        </authorList>
    </citation>
    <scope>NUCLEOTIDE SEQUENCE [LARGE SCALE GENOMIC DNA]</scope>
    <source>
        <strain evidence="2">ysch24</strain>
    </source>
</reference>
<organism evidence="1 2">
    <name type="scientific">Chitinophaga tropicalis</name>
    <dbReference type="NCBI Taxonomy" id="2683588"/>
    <lineage>
        <taxon>Bacteria</taxon>
        <taxon>Pseudomonadati</taxon>
        <taxon>Bacteroidota</taxon>
        <taxon>Chitinophagia</taxon>
        <taxon>Chitinophagales</taxon>
        <taxon>Chitinophagaceae</taxon>
        <taxon>Chitinophaga</taxon>
    </lineage>
</organism>
<evidence type="ECO:0000313" key="1">
    <source>
        <dbReference type="EMBL" id="MVT07972.1"/>
    </source>
</evidence>
<name>A0A7K1U0T2_9BACT</name>
<sequence length="263" mass="29236">MKANTKYIWLILPVLAIAGTVAAFAGIPALREAFTGKPPVTAPNLTGSATDIKQQAILKELTTVLHAMDSMYAGTVTGTISARDLADSSNTLQADFCYTRSNDIGYYRFGDNEMISLKEAYITIAHDVKKIFLSAPREVVNPMKMPLDIEAEVIRKEGYQVQRTSKGPLTEISLLSPTHATCREYRLSFDSTGMIRYSHARLTDPSNPEIKERDRILDVTIHSWEKGKVREDLLKIERYINLENGAPQPAAALKGYELLISKD</sequence>
<comment type="caution">
    <text evidence="1">The sequence shown here is derived from an EMBL/GenBank/DDBJ whole genome shotgun (WGS) entry which is preliminary data.</text>
</comment>